<dbReference type="PROSITE" id="PS51736">
    <property type="entry name" value="RECOMBINASES_3"/>
    <property type="match status" value="1"/>
</dbReference>
<dbReference type="InterPro" id="IPR038109">
    <property type="entry name" value="DNA_bind_recomb_sf"/>
</dbReference>
<gene>
    <name evidence="3" type="ORF">SAMN03080599_01808</name>
</gene>
<reference evidence="3 4" key="1">
    <citation type="submission" date="2016-10" db="EMBL/GenBank/DDBJ databases">
        <authorList>
            <person name="de Groot N.N."/>
        </authorList>
    </citation>
    <scope>NUCLEOTIDE SEQUENCE [LARGE SCALE GENOMIC DNA]</scope>
    <source>
        <strain evidence="3 4">DSM 2784</strain>
    </source>
</reference>
<dbReference type="Proteomes" id="UP000199208">
    <property type="component" value="Unassembled WGS sequence"/>
</dbReference>
<dbReference type="InterPro" id="IPR050639">
    <property type="entry name" value="SSR_resolvase"/>
</dbReference>
<evidence type="ECO:0000259" key="2">
    <source>
        <dbReference type="PROSITE" id="PS51737"/>
    </source>
</evidence>
<feature type="domain" description="Recombinase" evidence="2">
    <location>
        <begin position="131"/>
        <end position="256"/>
    </location>
</feature>
<dbReference type="InterPro" id="IPR036162">
    <property type="entry name" value="Resolvase-like_N_sf"/>
</dbReference>
<dbReference type="STRING" id="1120920.SAMN03080599_01808"/>
<dbReference type="SUPFAM" id="SSF53041">
    <property type="entry name" value="Resolvase-like"/>
    <property type="match status" value="1"/>
</dbReference>
<evidence type="ECO:0000259" key="1">
    <source>
        <dbReference type="PROSITE" id="PS51736"/>
    </source>
</evidence>
<dbReference type="InterPro" id="IPR025827">
    <property type="entry name" value="Zn_ribbon_recom_dom"/>
</dbReference>
<dbReference type="InterPro" id="IPR006119">
    <property type="entry name" value="Resolv_N"/>
</dbReference>
<proteinExistence type="predicted"/>
<dbReference type="CDD" id="cd00338">
    <property type="entry name" value="Ser_Recombinase"/>
    <property type="match status" value="1"/>
</dbReference>
<dbReference type="Gene3D" id="3.40.50.1390">
    <property type="entry name" value="Resolvase, N-terminal catalytic domain"/>
    <property type="match status" value="1"/>
</dbReference>
<accession>A0A1G5RZG8</accession>
<dbReference type="Gene3D" id="3.90.1750.20">
    <property type="entry name" value="Putative Large Serine Recombinase, Chain B, Domain 2"/>
    <property type="match status" value="1"/>
</dbReference>
<dbReference type="EMBL" id="FMWL01000007">
    <property type="protein sequence ID" value="SCZ79502.1"/>
    <property type="molecule type" value="Genomic_DNA"/>
</dbReference>
<evidence type="ECO:0000313" key="3">
    <source>
        <dbReference type="EMBL" id="SCZ79502.1"/>
    </source>
</evidence>
<organism evidence="3 4">
    <name type="scientific">Acidaminobacter hydrogenoformans DSM 2784</name>
    <dbReference type="NCBI Taxonomy" id="1120920"/>
    <lineage>
        <taxon>Bacteria</taxon>
        <taxon>Bacillati</taxon>
        <taxon>Bacillota</taxon>
        <taxon>Clostridia</taxon>
        <taxon>Peptostreptococcales</taxon>
        <taxon>Acidaminobacteraceae</taxon>
        <taxon>Acidaminobacter</taxon>
    </lineage>
</organism>
<dbReference type="AlphaFoldDB" id="A0A1G5RZG8"/>
<name>A0A1G5RZG8_9FIRM</name>
<feature type="domain" description="Resolvase/invertase-type recombinase catalytic" evidence="1">
    <location>
        <begin position="1"/>
        <end position="121"/>
    </location>
</feature>
<evidence type="ECO:0000313" key="4">
    <source>
        <dbReference type="Proteomes" id="UP000199208"/>
    </source>
</evidence>
<dbReference type="SMART" id="SM00857">
    <property type="entry name" value="Resolvase"/>
    <property type="match status" value="1"/>
</dbReference>
<dbReference type="GO" id="GO:0000150">
    <property type="term" value="F:DNA strand exchange activity"/>
    <property type="evidence" value="ECO:0007669"/>
    <property type="project" value="InterPro"/>
</dbReference>
<dbReference type="PROSITE" id="PS51737">
    <property type="entry name" value="RECOMBINASE_DNA_BIND"/>
    <property type="match status" value="1"/>
</dbReference>
<dbReference type="InterPro" id="IPR011109">
    <property type="entry name" value="DNA_bind_recombinase_dom"/>
</dbReference>
<sequence length="427" mass="49506">MIKSNSAYDFAGIYADEGISGTSIKNRDSFMRMLQDSRDGQIDMIITKNISRFGRNTLDCLKCIRELRSLNVDVYFEKENLHSLAKEGELLLSLLAALAQQEIISHSENVKWGKRRKFEKGDIGSIAWDNITGYSKNKKGEVVIIEDQAAIIRRIYKEFLAGNGANRIADQLNEEKIPLIRGKKWITAHVQALLTHEKYSGDTLFQRQITPDPMKKKQVKNQGQVPQYYCKYSHPAIIDREIWDCVQLEIELRKRYCEEHSVNRYQSFKYKDTLPLTGKIICGHCNHSFVIKVSNRLIDKGTSYYECSMNRTGYRQPKKAECDCINQTRINRDDPIYAFIDAWKHLVENKEQYEAEWFWTIEGQDVLKAYRTKELMRLVGEVGFIDELPYELMIQTLSHIEVGLDGQVRVIFLSGTEYLVTTPLRSI</sequence>
<dbReference type="GO" id="GO:0003677">
    <property type="term" value="F:DNA binding"/>
    <property type="evidence" value="ECO:0007669"/>
    <property type="project" value="InterPro"/>
</dbReference>
<dbReference type="Pfam" id="PF13408">
    <property type="entry name" value="Zn_ribbon_recom"/>
    <property type="match status" value="1"/>
</dbReference>
<dbReference type="PANTHER" id="PTHR30461:SF23">
    <property type="entry name" value="DNA RECOMBINASE-RELATED"/>
    <property type="match status" value="1"/>
</dbReference>
<dbReference type="PANTHER" id="PTHR30461">
    <property type="entry name" value="DNA-INVERTASE FROM LAMBDOID PROPHAGE"/>
    <property type="match status" value="1"/>
</dbReference>
<protein>
    <submittedName>
        <fullName evidence="3">Site-specific DNA recombinase</fullName>
    </submittedName>
</protein>
<keyword evidence="4" id="KW-1185">Reference proteome</keyword>
<dbReference type="Pfam" id="PF07508">
    <property type="entry name" value="Recombinase"/>
    <property type="match status" value="1"/>
</dbReference>
<dbReference type="Pfam" id="PF00239">
    <property type="entry name" value="Resolvase"/>
    <property type="match status" value="1"/>
</dbReference>